<name>A0A6J5MZT9_9CAUD</name>
<accession>A0A6J5MZT9</accession>
<reference evidence="1" key="1">
    <citation type="submission" date="2020-04" db="EMBL/GenBank/DDBJ databases">
        <authorList>
            <person name="Chiriac C."/>
            <person name="Salcher M."/>
            <person name="Ghai R."/>
            <person name="Kavagutti S V."/>
        </authorList>
    </citation>
    <scope>NUCLEOTIDE SEQUENCE</scope>
</reference>
<dbReference type="EMBL" id="LR796568">
    <property type="protein sequence ID" value="CAB4151942.1"/>
    <property type="molecule type" value="Genomic_DNA"/>
</dbReference>
<sequence>MQNNIKEGDLFYIKIRNEFYLRKIVWIGEKWFESSFSFFKITDLKTNPNKNSKVKFLIEHK</sequence>
<organism evidence="1">
    <name type="scientific">uncultured Caudovirales phage</name>
    <dbReference type="NCBI Taxonomy" id="2100421"/>
    <lineage>
        <taxon>Viruses</taxon>
        <taxon>Duplodnaviria</taxon>
        <taxon>Heunggongvirae</taxon>
        <taxon>Uroviricota</taxon>
        <taxon>Caudoviricetes</taxon>
        <taxon>Peduoviridae</taxon>
        <taxon>Maltschvirus</taxon>
        <taxon>Maltschvirus maltsch</taxon>
    </lineage>
</organism>
<proteinExistence type="predicted"/>
<protein>
    <submittedName>
        <fullName evidence="1">Uncharacterized protein</fullName>
    </submittedName>
</protein>
<gene>
    <name evidence="1" type="ORF">UFOVP595_37</name>
</gene>
<evidence type="ECO:0000313" key="1">
    <source>
        <dbReference type="EMBL" id="CAB4151942.1"/>
    </source>
</evidence>